<proteinExistence type="predicted"/>
<gene>
    <name evidence="1" type="primary">KIF13B_3</name>
    <name evidence="1" type="ORF">OS493_032477</name>
</gene>
<dbReference type="EMBL" id="MU825913">
    <property type="protein sequence ID" value="KAJ7382841.1"/>
    <property type="molecule type" value="Genomic_DNA"/>
</dbReference>
<evidence type="ECO:0000313" key="2">
    <source>
        <dbReference type="Proteomes" id="UP001163046"/>
    </source>
</evidence>
<evidence type="ECO:0000313" key="1">
    <source>
        <dbReference type="EMBL" id="KAJ7382841.1"/>
    </source>
</evidence>
<organism evidence="1 2">
    <name type="scientific">Desmophyllum pertusum</name>
    <dbReference type="NCBI Taxonomy" id="174260"/>
    <lineage>
        <taxon>Eukaryota</taxon>
        <taxon>Metazoa</taxon>
        <taxon>Cnidaria</taxon>
        <taxon>Anthozoa</taxon>
        <taxon>Hexacorallia</taxon>
        <taxon>Scleractinia</taxon>
        <taxon>Caryophylliina</taxon>
        <taxon>Caryophylliidae</taxon>
        <taxon>Desmophyllum</taxon>
    </lineage>
</organism>
<reference evidence="1" key="1">
    <citation type="submission" date="2023-01" db="EMBL/GenBank/DDBJ databases">
        <title>Genome assembly of the deep-sea coral Lophelia pertusa.</title>
        <authorList>
            <person name="Herrera S."/>
            <person name="Cordes E."/>
        </authorList>
    </citation>
    <scope>NUCLEOTIDE SEQUENCE</scope>
    <source>
        <strain evidence="1">USNM1676648</strain>
        <tissue evidence="1">Polyp</tissue>
    </source>
</reference>
<protein>
    <submittedName>
        <fullName evidence="1">Kinesin-like protein kif13b</fullName>
    </submittedName>
</protein>
<dbReference type="OrthoDB" id="3176171at2759"/>
<name>A0A9X0D142_9CNID</name>
<keyword evidence="2" id="KW-1185">Reference proteome</keyword>
<comment type="caution">
    <text evidence="1">The sequence shown here is derived from an EMBL/GenBank/DDBJ whole genome shotgun (WGS) entry which is preliminary data.</text>
</comment>
<sequence>MNSCHTFHGNLGRRQKKRESLAQMAAIAVGEGEEEDESVLRKYSKGISHVESLLALDRLRQEVMVKEKLAAIGKPLRKFASTPNLVATSGDLSFGFSGSGRF</sequence>
<accession>A0A9X0D142</accession>
<dbReference type="Proteomes" id="UP001163046">
    <property type="component" value="Unassembled WGS sequence"/>
</dbReference>
<dbReference type="AlphaFoldDB" id="A0A9X0D142"/>